<dbReference type="RefSeq" id="WP_216653056.1">
    <property type="nucleotide sequence ID" value="NZ_CATJFF010000093.1"/>
</dbReference>
<gene>
    <name evidence="1" type="ORF">HPS54_08095</name>
</gene>
<keyword evidence="2" id="KW-1185">Reference proteome</keyword>
<dbReference type="EMBL" id="JABKKJ010000012">
    <property type="protein sequence ID" value="NPE25470.1"/>
    <property type="molecule type" value="Genomic_DNA"/>
</dbReference>
<organism evidence="1 2">
    <name type="scientific">Xylanibacter caecicola</name>
    <dbReference type="NCBI Taxonomy" id="2736294"/>
    <lineage>
        <taxon>Bacteria</taxon>
        <taxon>Pseudomonadati</taxon>
        <taxon>Bacteroidota</taxon>
        <taxon>Bacteroidia</taxon>
        <taxon>Bacteroidales</taxon>
        <taxon>Prevotellaceae</taxon>
        <taxon>Xylanibacter</taxon>
    </lineage>
</organism>
<protein>
    <recommendedName>
        <fullName evidence="3">Lipoprotein</fullName>
    </recommendedName>
</protein>
<accession>A0ABX2B5F7</accession>
<comment type="caution">
    <text evidence="1">The sequence shown here is derived from an EMBL/GenBank/DDBJ whole genome shotgun (WGS) entry which is preliminary data.</text>
</comment>
<sequence>MKMKHTCLIYFINTIIIFLLSSCTENNQIYFDEETSCIKSEYGSPISRLTIIYNKEGYSEIFKVENRTDKKYISISLKNIPNDYNITNEQQLNPFVKRRFTILPNCEYEIINHSFGGAAIGIVYIYSDSVGNLYSIKGKKVRDKTNR</sequence>
<evidence type="ECO:0000313" key="1">
    <source>
        <dbReference type="EMBL" id="NPE25470.1"/>
    </source>
</evidence>
<evidence type="ECO:0008006" key="3">
    <source>
        <dbReference type="Google" id="ProtNLM"/>
    </source>
</evidence>
<reference evidence="1 2" key="1">
    <citation type="submission" date="2020-05" db="EMBL/GenBank/DDBJ databases">
        <title>Distinct polysaccharide utilization as determinants for interspecies competition between intestinal Prevotella spp.</title>
        <authorList>
            <person name="Galvez E.J.C."/>
            <person name="Iljazovic A."/>
            <person name="Strowig T."/>
        </authorList>
    </citation>
    <scope>NUCLEOTIDE SEQUENCE [LARGE SCALE GENOMIC DNA]</scope>
    <source>
        <strain evidence="1 2">PCHR</strain>
    </source>
</reference>
<dbReference type="Proteomes" id="UP000820977">
    <property type="component" value="Unassembled WGS sequence"/>
</dbReference>
<dbReference type="PROSITE" id="PS51257">
    <property type="entry name" value="PROKAR_LIPOPROTEIN"/>
    <property type="match status" value="1"/>
</dbReference>
<proteinExistence type="predicted"/>
<evidence type="ECO:0000313" key="2">
    <source>
        <dbReference type="Proteomes" id="UP000820977"/>
    </source>
</evidence>
<name>A0ABX2B5F7_9BACT</name>